<feature type="domain" description="RRM" evidence="8">
    <location>
        <begin position="48"/>
        <end position="125"/>
    </location>
</feature>
<evidence type="ECO:0000313" key="9">
    <source>
        <dbReference type="EMBL" id="KAK8883203.1"/>
    </source>
</evidence>
<gene>
    <name evidence="9" type="ORF">M9Y10_045854</name>
</gene>
<dbReference type="InterPro" id="IPR035979">
    <property type="entry name" value="RBD_domain_sf"/>
</dbReference>
<feature type="region of interest" description="Disordered" evidence="7">
    <location>
        <begin position="120"/>
        <end position="185"/>
    </location>
</feature>
<evidence type="ECO:0000256" key="5">
    <source>
        <dbReference type="ARBA" id="ARBA00022884"/>
    </source>
</evidence>
<feature type="compositionally biased region" description="Basic and acidic residues" evidence="7">
    <location>
        <begin position="131"/>
        <end position="185"/>
    </location>
</feature>
<dbReference type="InterPro" id="IPR000504">
    <property type="entry name" value="RRM_dom"/>
</dbReference>
<comment type="caution">
    <text evidence="9">The sequence shown here is derived from an EMBL/GenBank/DDBJ whole genome shotgun (WGS) entry which is preliminary data.</text>
</comment>
<evidence type="ECO:0000256" key="3">
    <source>
        <dbReference type="ARBA" id="ARBA00022640"/>
    </source>
</evidence>
<evidence type="ECO:0000313" key="10">
    <source>
        <dbReference type="Proteomes" id="UP001470230"/>
    </source>
</evidence>
<dbReference type="InterPro" id="IPR012677">
    <property type="entry name" value="Nucleotide-bd_a/b_plait_sf"/>
</dbReference>
<evidence type="ECO:0000256" key="6">
    <source>
        <dbReference type="PROSITE-ProRule" id="PRU00176"/>
    </source>
</evidence>
<evidence type="ECO:0000256" key="1">
    <source>
        <dbReference type="ARBA" id="ARBA00004229"/>
    </source>
</evidence>
<evidence type="ECO:0000256" key="7">
    <source>
        <dbReference type="SAM" id="MobiDB-lite"/>
    </source>
</evidence>
<dbReference type="PROSITE" id="PS50102">
    <property type="entry name" value="RRM"/>
    <property type="match status" value="1"/>
</dbReference>
<feature type="region of interest" description="Disordered" evidence="7">
    <location>
        <begin position="1"/>
        <end position="49"/>
    </location>
</feature>
<proteinExistence type="predicted"/>
<feature type="compositionally biased region" description="Polar residues" evidence="7">
    <location>
        <begin position="120"/>
        <end position="130"/>
    </location>
</feature>
<dbReference type="EMBL" id="JAPFFF010000009">
    <property type="protein sequence ID" value="KAK8883203.1"/>
    <property type="molecule type" value="Genomic_DNA"/>
</dbReference>
<evidence type="ECO:0000256" key="2">
    <source>
        <dbReference type="ARBA" id="ARBA00022528"/>
    </source>
</evidence>
<protein>
    <recommendedName>
        <fullName evidence="8">RRM domain-containing protein</fullName>
    </recommendedName>
</protein>
<dbReference type="PANTHER" id="PTHR48025:SF1">
    <property type="entry name" value="RRM DOMAIN-CONTAINING PROTEIN"/>
    <property type="match status" value="1"/>
</dbReference>
<dbReference type="Pfam" id="PF00076">
    <property type="entry name" value="RRM_1"/>
    <property type="match status" value="1"/>
</dbReference>
<keyword evidence="5 6" id="KW-0694">RNA-binding</keyword>
<dbReference type="Gene3D" id="3.30.70.330">
    <property type="match status" value="1"/>
</dbReference>
<keyword evidence="10" id="KW-1185">Reference proteome</keyword>
<reference evidence="9 10" key="1">
    <citation type="submission" date="2024-04" db="EMBL/GenBank/DDBJ databases">
        <title>Tritrichomonas musculus Genome.</title>
        <authorList>
            <person name="Alves-Ferreira E."/>
            <person name="Grigg M."/>
            <person name="Lorenzi H."/>
            <person name="Galac M."/>
        </authorList>
    </citation>
    <scope>NUCLEOTIDE SEQUENCE [LARGE SCALE GENOMIC DNA]</scope>
    <source>
        <strain evidence="9 10">EAF2021</strain>
    </source>
</reference>
<feature type="compositionally biased region" description="Basic and acidic residues" evidence="7">
    <location>
        <begin position="14"/>
        <end position="42"/>
    </location>
</feature>
<evidence type="ECO:0000259" key="8">
    <source>
        <dbReference type="PROSITE" id="PS50102"/>
    </source>
</evidence>
<keyword evidence="2" id="KW-0150">Chloroplast</keyword>
<dbReference type="CDD" id="cd21608">
    <property type="entry name" value="RRM2_NsCP33_like"/>
    <property type="match status" value="1"/>
</dbReference>
<evidence type="ECO:0000256" key="4">
    <source>
        <dbReference type="ARBA" id="ARBA00022737"/>
    </source>
</evidence>
<dbReference type="SMART" id="SM00360">
    <property type="entry name" value="RRM"/>
    <property type="match status" value="1"/>
</dbReference>
<keyword evidence="4" id="KW-0677">Repeat</keyword>
<comment type="subcellular location">
    <subcellularLocation>
        <location evidence="1">Plastid</location>
        <location evidence="1">Chloroplast</location>
    </subcellularLocation>
</comment>
<sequence length="185" mass="21777">MSHSSSEEGSAENPEQHDEAKDQEDHPAEEQEGKAEEDHPAEDQAETVTVHIGNLKWEVTEDDLRDLFNEFGEIKSVRIPQDDRHRSRGFGFVEFATKEAADAAIEKMNQYDLKGRNINVSIANPGQRNNNYEDRDRRGGRGGRDNRRDDRHRYDRDRDDRRRDHDRRDRDRGDRGDRYNRGRQY</sequence>
<dbReference type="InterPro" id="IPR048289">
    <property type="entry name" value="RRM2_NsCP33-like"/>
</dbReference>
<organism evidence="9 10">
    <name type="scientific">Tritrichomonas musculus</name>
    <dbReference type="NCBI Taxonomy" id="1915356"/>
    <lineage>
        <taxon>Eukaryota</taxon>
        <taxon>Metamonada</taxon>
        <taxon>Parabasalia</taxon>
        <taxon>Tritrichomonadida</taxon>
        <taxon>Tritrichomonadidae</taxon>
        <taxon>Tritrichomonas</taxon>
    </lineage>
</organism>
<keyword evidence="3" id="KW-0934">Plastid</keyword>
<dbReference type="SUPFAM" id="SSF54928">
    <property type="entry name" value="RNA-binding domain, RBD"/>
    <property type="match status" value="1"/>
</dbReference>
<dbReference type="InterPro" id="IPR050502">
    <property type="entry name" value="Euk_RNA-bind_prot"/>
</dbReference>
<accession>A0ABR2JXH9</accession>
<dbReference type="PANTHER" id="PTHR48025">
    <property type="entry name" value="OS02G0815200 PROTEIN"/>
    <property type="match status" value="1"/>
</dbReference>
<name>A0ABR2JXH9_9EUKA</name>
<dbReference type="Proteomes" id="UP001470230">
    <property type="component" value="Unassembled WGS sequence"/>
</dbReference>